<gene>
    <name evidence="1" type="ORF">A2690_02935</name>
</gene>
<comment type="caution">
    <text evidence="1">The sequence shown here is derived from an EMBL/GenBank/DDBJ whole genome shotgun (WGS) entry which is preliminary data.</text>
</comment>
<dbReference type="AlphaFoldDB" id="A0A1F7G814"/>
<proteinExistence type="predicted"/>
<organism evidence="1 2">
    <name type="scientific">Candidatus Roizmanbacteria bacterium RIFCSPHIGHO2_01_FULL_39_12b</name>
    <dbReference type="NCBI Taxonomy" id="1802030"/>
    <lineage>
        <taxon>Bacteria</taxon>
        <taxon>Candidatus Roizmaniibacteriota</taxon>
    </lineage>
</organism>
<sequence length="92" mass="11189">MPAMKRYHFTNRYLDGTLNFLIGANLPRMVLTRKNYYAYEMNTLRILLVLFGILEELFNPEPCLKSWLTVIQERRQWLQEIWLNNIQFVKVH</sequence>
<evidence type="ECO:0000313" key="1">
    <source>
        <dbReference type="EMBL" id="OGK15041.1"/>
    </source>
</evidence>
<dbReference type="Proteomes" id="UP000178372">
    <property type="component" value="Unassembled WGS sequence"/>
</dbReference>
<protein>
    <submittedName>
        <fullName evidence="1">Uncharacterized protein</fullName>
    </submittedName>
</protein>
<name>A0A1F7G814_9BACT</name>
<evidence type="ECO:0000313" key="2">
    <source>
        <dbReference type="Proteomes" id="UP000178372"/>
    </source>
</evidence>
<dbReference type="EMBL" id="MFZF01000036">
    <property type="protein sequence ID" value="OGK15041.1"/>
    <property type="molecule type" value="Genomic_DNA"/>
</dbReference>
<accession>A0A1F7G814</accession>
<reference evidence="1 2" key="1">
    <citation type="journal article" date="2016" name="Nat. Commun.">
        <title>Thousands of microbial genomes shed light on interconnected biogeochemical processes in an aquifer system.</title>
        <authorList>
            <person name="Anantharaman K."/>
            <person name="Brown C.T."/>
            <person name="Hug L.A."/>
            <person name="Sharon I."/>
            <person name="Castelle C.J."/>
            <person name="Probst A.J."/>
            <person name="Thomas B.C."/>
            <person name="Singh A."/>
            <person name="Wilkins M.J."/>
            <person name="Karaoz U."/>
            <person name="Brodie E.L."/>
            <person name="Williams K.H."/>
            <person name="Hubbard S.S."/>
            <person name="Banfield J.F."/>
        </authorList>
    </citation>
    <scope>NUCLEOTIDE SEQUENCE [LARGE SCALE GENOMIC DNA]</scope>
</reference>